<dbReference type="PROSITE" id="PS51050">
    <property type="entry name" value="ZF_CW"/>
    <property type="match status" value="1"/>
</dbReference>
<keyword evidence="5" id="KW-1185">Reference proteome</keyword>
<dbReference type="Pfam" id="PF23293">
    <property type="entry name" value="zf_ULT1"/>
    <property type="match status" value="1"/>
</dbReference>
<gene>
    <name evidence="6" type="primary">LOC105170827</name>
</gene>
<dbReference type="InParanoid" id="A0A6I9U0U4"/>
<dbReference type="GeneID" id="105170827"/>
<evidence type="ECO:0000259" key="4">
    <source>
        <dbReference type="PROSITE" id="PS51050"/>
    </source>
</evidence>
<proteinExistence type="predicted"/>
<dbReference type="InterPro" id="IPR057011">
    <property type="entry name" value="ULT1/2_SAND"/>
</dbReference>
<evidence type="ECO:0000313" key="5">
    <source>
        <dbReference type="Proteomes" id="UP000504604"/>
    </source>
</evidence>
<dbReference type="FunCoup" id="A0A6I9U0U4">
    <property type="interactions" value="89"/>
</dbReference>
<feature type="domain" description="CW-type" evidence="4">
    <location>
        <begin position="116"/>
        <end position="174"/>
    </location>
</feature>
<dbReference type="InterPro" id="IPR057012">
    <property type="entry name" value="ULT1/2_Znf"/>
</dbReference>
<sequence>MFTVEELASFHGVIQNTQEFLEIDCGCTNPRYGDTPGKFRAYVDGRLEIDCKCTEDCPRVNLSPVEFARHAGKTNAHNNWMSQIWVFTRDGHKVALRRTCLLKHYRHTFQRPLRQVTHRDEFVRCSRCDKQRRFSLRTREACRIYHYALVDNNWKCSDIPDHSLTCDDAEERESRKVCRGCPRAPRCEGCEQCVCLGCDNCRFEDCHCQTCVEYIMNM</sequence>
<keyword evidence="1" id="KW-0479">Metal-binding</keyword>
<dbReference type="GO" id="GO:0005634">
    <property type="term" value="C:nucleus"/>
    <property type="evidence" value="ECO:0007669"/>
    <property type="project" value="TreeGrafter"/>
</dbReference>
<dbReference type="KEGG" id="sind:105170827"/>
<keyword evidence="3" id="KW-0862">Zinc</keyword>
<dbReference type="Pfam" id="PF23292">
    <property type="entry name" value="SAND_ULT1"/>
    <property type="match status" value="1"/>
</dbReference>
<accession>A0A6I9U0U4</accession>
<keyword evidence="2" id="KW-0863">Zinc-finger</keyword>
<evidence type="ECO:0000256" key="3">
    <source>
        <dbReference type="ARBA" id="ARBA00022833"/>
    </source>
</evidence>
<dbReference type="RefSeq" id="XP_011090050.1">
    <property type="nucleotide sequence ID" value="XM_011091748.1"/>
</dbReference>
<dbReference type="PANTHER" id="PTHR34053:SF4">
    <property type="entry name" value="PROTEIN ULTRAPETALA 2-LIKE"/>
    <property type="match status" value="1"/>
</dbReference>
<reference evidence="6" key="1">
    <citation type="submission" date="2025-08" db="UniProtKB">
        <authorList>
            <consortium name="RefSeq"/>
        </authorList>
    </citation>
    <scope>IDENTIFICATION</scope>
</reference>
<dbReference type="InterPro" id="IPR011124">
    <property type="entry name" value="Znf_CW"/>
</dbReference>
<dbReference type="OrthoDB" id="660341at2759"/>
<organism evidence="5 6">
    <name type="scientific">Sesamum indicum</name>
    <name type="common">Oriental sesame</name>
    <name type="synonym">Sesamum orientale</name>
    <dbReference type="NCBI Taxonomy" id="4182"/>
    <lineage>
        <taxon>Eukaryota</taxon>
        <taxon>Viridiplantae</taxon>
        <taxon>Streptophyta</taxon>
        <taxon>Embryophyta</taxon>
        <taxon>Tracheophyta</taxon>
        <taxon>Spermatophyta</taxon>
        <taxon>Magnoliopsida</taxon>
        <taxon>eudicotyledons</taxon>
        <taxon>Gunneridae</taxon>
        <taxon>Pentapetalae</taxon>
        <taxon>asterids</taxon>
        <taxon>lamiids</taxon>
        <taxon>Lamiales</taxon>
        <taxon>Pedaliaceae</taxon>
        <taxon>Sesamum</taxon>
    </lineage>
</organism>
<dbReference type="InterPro" id="IPR020533">
    <property type="entry name" value="Developmental_reg_ULTRAPETALA"/>
</dbReference>
<dbReference type="PANTHER" id="PTHR34053">
    <property type="entry name" value="PROTEIN ULTRAPETALA 1"/>
    <property type="match status" value="1"/>
</dbReference>
<protein>
    <submittedName>
        <fullName evidence="6">Protein ULTRAPETALA 1-like</fullName>
    </submittedName>
</protein>
<evidence type="ECO:0000313" key="6">
    <source>
        <dbReference type="RefSeq" id="XP_011090050.1"/>
    </source>
</evidence>
<dbReference type="AlphaFoldDB" id="A0A6I9U0U4"/>
<evidence type="ECO:0000256" key="1">
    <source>
        <dbReference type="ARBA" id="ARBA00022723"/>
    </source>
</evidence>
<name>A0A6I9U0U4_SESIN</name>
<dbReference type="GO" id="GO:0005829">
    <property type="term" value="C:cytosol"/>
    <property type="evidence" value="ECO:0007669"/>
    <property type="project" value="TreeGrafter"/>
</dbReference>
<evidence type="ECO:0000256" key="2">
    <source>
        <dbReference type="ARBA" id="ARBA00022771"/>
    </source>
</evidence>
<dbReference type="Proteomes" id="UP000504604">
    <property type="component" value="Linkage group LG9"/>
</dbReference>
<dbReference type="Gramene" id="SIN_1024517.t">
    <property type="protein sequence ID" value="SIN_1024517.t"/>
    <property type="gene ID" value="SIN_1024517"/>
</dbReference>
<dbReference type="GO" id="GO:0008270">
    <property type="term" value="F:zinc ion binding"/>
    <property type="evidence" value="ECO:0007669"/>
    <property type="project" value="UniProtKB-KW"/>
</dbReference>